<comment type="caution">
    <text evidence="3">The sequence shown here is derived from an EMBL/GenBank/DDBJ whole genome shotgun (WGS) entry which is preliminary data.</text>
</comment>
<feature type="signal peptide" evidence="1">
    <location>
        <begin position="1"/>
        <end position="24"/>
    </location>
</feature>
<dbReference type="Gene3D" id="2.60.40.10">
    <property type="entry name" value="Immunoglobulins"/>
    <property type="match status" value="1"/>
</dbReference>
<accession>A0A5D6VHH1</accession>
<evidence type="ECO:0000259" key="2">
    <source>
        <dbReference type="Pfam" id="PF18962"/>
    </source>
</evidence>
<organism evidence="3 4">
    <name type="scientific">Hymenobacter lutimineralis</name>
    <dbReference type="NCBI Taxonomy" id="2606448"/>
    <lineage>
        <taxon>Bacteria</taxon>
        <taxon>Pseudomonadati</taxon>
        <taxon>Bacteroidota</taxon>
        <taxon>Cytophagia</taxon>
        <taxon>Cytophagales</taxon>
        <taxon>Hymenobacteraceae</taxon>
        <taxon>Hymenobacter</taxon>
    </lineage>
</organism>
<evidence type="ECO:0000313" key="3">
    <source>
        <dbReference type="EMBL" id="TYZ14209.1"/>
    </source>
</evidence>
<sequence>MMNTSTRIFSGLLFSLLSAGLAHAQLPTQSFAVSRSCTAGSGTGSVLQSINVDGSLSTIGPVQVVNGDNTTTPLIVNALGYDEDNTSVLYALDVPQQVTAANFATPPSLYRIALATGTATPLGSVTSPPQPPTGTSIFNPAYRVTLNFIGDGEEDADNQSLYYVGGVSFRLNLLGAPGSRINDFHFYVGTIQLNQTTVPFNAAPTWRELNISDPATTAVINAYKAQIESYLAAGATGEAPEGGIQDWVYIPSTGKLVSYLGKDDQFLTIANPATAPVATTVTVATPVPTIENVGAMFRDRLNQVYTVDADNGEIHRIDCITGNFTGSTFGTAFGCSRGDAMSFAGAIPLPVTLTSFTARRQSAGVVLNWSTAMEEGVSLFQVERSQDGRQWTTLRRVPATNATRGHRYTFTDGTPAPGQTYYRLAILDADGTLTYSEIRQLNLGGVASMRAYPLPAHHSLTVELGTQPQSPLELVNQLGQVVRKQTAAGATVEFSTAGLPAGVYFLRTHTDGQPLTQRVLIQ</sequence>
<feature type="chain" id="PRO_5022701993" evidence="1">
    <location>
        <begin position="25"/>
        <end position="522"/>
    </location>
</feature>
<keyword evidence="4" id="KW-1185">Reference proteome</keyword>
<protein>
    <submittedName>
        <fullName evidence="3">T9SS type A sorting domain-containing protein</fullName>
    </submittedName>
</protein>
<dbReference type="NCBIfam" id="TIGR04183">
    <property type="entry name" value="Por_Secre_tail"/>
    <property type="match status" value="1"/>
</dbReference>
<gene>
    <name evidence="3" type="ORF">FY528_00295</name>
</gene>
<dbReference type="Proteomes" id="UP000322791">
    <property type="component" value="Unassembled WGS sequence"/>
</dbReference>
<feature type="domain" description="Secretion system C-terminal sorting" evidence="2">
    <location>
        <begin position="452"/>
        <end position="521"/>
    </location>
</feature>
<keyword evidence="1" id="KW-0732">Signal</keyword>
<dbReference type="AlphaFoldDB" id="A0A5D6VHH1"/>
<name>A0A5D6VHH1_9BACT</name>
<dbReference type="Pfam" id="PF18962">
    <property type="entry name" value="Por_Secre_tail"/>
    <property type="match status" value="1"/>
</dbReference>
<reference evidence="3 4" key="1">
    <citation type="submission" date="2019-08" db="EMBL/GenBank/DDBJ databases">
        <authorList>
            <person name="Seo M.-J."/>
        </authorList>
    </citation>
    <scope>NUCLEOTIDE SEQUENCE [LARGE SCALE GENOMIC DNA]</scope>
    <source>
        <strain evidence="3 4">KIGAM108</strain>
    </source>
</reference>
<dbReference type="InterPro" id="IPR013783">
    <property type="entry name" value="Ig-like_fold"/>
</dbReference>
<dbReference type="InterPro" id="IPR026444">
    <property type="entry name" value="Secre_tail"/>
</dbReference>
<proteinExistence type="predicted"/>
<evidence type="ECO:0000256" key="1">
    <source>
        <dbReference type="SAM" id="SignalP"/>
    </source>
</evidence>
<evidence type="ECO:0000313" key="4">
    <source>
        <dbReference type="Proteomes" id="UP000322791"/>
    </source>
</evidence>
<dbReference type="EMBL" id="VTHL01000001">
    <property type="protein sequence ID" value="TYZ14209.1"/>
    <property type="molecule type" value="Genomic_DNA"/>
</dbReference>
<dbReference type="RefSeq" id="WP_149068994.1">
    <property type="nucleotide sequence ID" value="NZ_VTHL01000001.1"/>
</dbReference>